<protein>
    <submittedName>
        <fullName evidence="1">Uncharacterized protein</fullName>
    </submittedName>
</protein>
<proteinExistence type="predicted"/>
<dbReference type="Proteomes" id="UP000293852">
    <property type="component" value="Unassembled WGS sequence"/>
</dbReference>
<evidence type="ECO:0000313" key="1">
    <source>
        <dbReference type="EMBL" id="RZS60761.1"/>
    </source>
</evidence>
<keyword evidence="2" id="KW-1185">Reference proteome</keyword>
<comment type="caution">
    <text evidence="1">The sequence shown here is derived from an EMBL/GenBank/DDBJ whole genome shotgun (WGS) entry which is preliminary data.</text>
</comment>
<dbReference type="AlphaFoldDB" id="A0A4Q7M0P9"/>
<name>A0A4Q7M0P9_9MICO</name>
<accession>A0A4Q7M0P9</accession>
<sequence length="108" mass="12832">MAVARSRYDEHSRWEHFVTASDTWIEHRERRAFLAEARHAASQCDDETRLAVLTQLDLAARLLDERDPFLRPELLIPEVRAPKADELIPFLDGWEPWGPTRRWNWKAR</sequence>
<evidence type="ECO:0000313" key="2">
    <source>
        <dbReference type="Proteomes" id="UP000293852"/>
    </source>
</evidence>
<gene>
    <name evidence="1" type="ORF">EV386_1041</name>
</gene>
<dbReference type="EMBL" id="SGWX01000001">
    <property type="protein sequence ID" value="RZS60761.1"/>
    <property type="molecule type" value="Genomic_DNA"/>
</dbReference>
<organism evidence="1 2">
    <name type="scientific">Xylanimonas ulmi</name>
    <dbReference type="NCBI Taxonomy" id="228973"/>
    <lineage>
        <taxon>Bacteria</taxon>
        <taxon>Bacillati</taxon>
        <taxon>Actinomycetota</taxon>
        <taxon>Actinomycetes</taxon>
        <taxon>Micrococcales</taxon>
        <taxon>Promicromonosporaceae</taxon>
        <taxon>Xylanimonas</taxon>
    </lineage>
</organism>
<reference evidence="1 2" key="1">
    <citation type="submission" date="2019-02" db="EMBL/GenBank/DDBJ databases">
        <title>Sequencing the genomes of 1000 actinobacteria strains.</title>
        <authorList>
            <person name="Klenk H.-P."/>
        </authorList>
    </citation>
    <scope>NUCLEOTIDE SEQUENCE [LARGE SCALE GENOMIC DNA]</scope>
    <source>
        <strain evidence="1 2">DSM 16932</strain>
    </source>
</reference>